<keyword evidence="1" id="KW-1133">Transmembrane helix</keyword>
<dbReference type="RefSeq" id="WP_069177165.1">
    <property type="nucleotide sequence ID" value="NZ_CP017037.1"/>
</dbReference>
<sequence length="220" mass="25525">MSIAVGIVLVIIIILCCPIRYKVDLDKSGATFLIHVFLFLSWSRKIAFIREEDGVSSKDLIDNKSDSIMEGKRIEENIEDENDFYDKNEIPATIKIEKKEANKPSIWEQIQFAWKCRFIHRSLQDIKNILIHSKPGYLNINGQFGTGDPMLTGIVEGVVKSVIPKSTENVEYCYIEKIIALNIVFKGCILPCVIIWILFKWFISKETRMFFKFREGKFYE</sequence>
<name>A0A1B3WED4_9FIRM</name>
<evidence type="ECO:0008006" key="4">
    <source>
        <dbReference type="Google" id="ProtNLM"/>
    </source>
</evidence>
<protein>
    <recommendedName>
        <fullName evidence="4">DUF2953 domain-containing protein</fullName>
    </recommendedName>
</protein>
<proteinExistence type="predicted"/>
<evidence type="ECO:0000313" key="3">
    <source>
        <dbReference type="Proteomes" id="UP000094757"/>
    </source>
</evidence>
<accession>A0A1B3WED4</accession>
<organism evidence="2 3">
    <name type="scientific">Dialister pneumosintes</name>
    <dbReference type="NCBI Taxonomy" id="39950"/>
    <lineage>
        <taxon>Bacteria</taxon>
        <taxon>Bacillati</taxon>
        <taxon>Bacillota</taxon>
        <taxon>Negativicutes</taxon>
        <taxon>Veillonellales</taxon>
        <taxon>Veillonellaceae</taxon>
        <taxon>Dialister</taxon>
    </lineage>
</organism>
<dbReference type="STRING" id="39950.BCB69_04780"/>
<feature type="transmembrane region" description="Helical" evidence="1">
    <location>
        <begin position="183"/>
        <end position="203"/>
    </location>
</feature>
<evidence type="ECO:0000256" key="1">
    <source>
        <dbReference type="SAM" id="Phobius"/>
    </source>
</evidence>
<keyword evidence="1" id="KW-0472">Membrane</keyword>
<dbReference type="Proteomes" id="UP000094757">
    <property type="component" value="Chromosome"/>
</dbReference>
<dbReference type="EMBL" id="CP017037">
    <property type="protein sequence ID" value="AOH39324.1"/>
    <property type="molecule type" value="Genomic_DNA"/>
</dbReference>
<dbReference type="AlphaFoldDB" id="A0A1B3WED4"/>
<keyword evidence="1" id="KW-0812">Transmembrane</keyword>
<gene>
    <name evidence="2" type="ORF">BCB69_04780</name>
</gene>
<dbReference type="KEGG" id="dpn:BCB69_04780"/>
<reference evidence="3" key="1">
    <citation type="submission" date="2016-08" db="EMBL/GenBank/DDBJ databases">
        <authorList>
            <person name="Holder M.E."/>
            <person name="Ajami N.J."/>
            <person name="Petrosino J.F."/>
        </authorList>
    </citation>
    <scope>NUCLEOTIDE SEQUENCE [LARGE SCALE GENOMIC DNA]</scope>
    <source>
        <strain evidence="3">F0677</strain>
    </source>
</reference>
<evidence type="ECO:0000313" key="2">
    <source>
        <dbReference type="EMBL" id="AOH39324.1"/>
    </source>
</evidence>